<evidence type="ECO:0000256" key="1">
    <source>
        <dbReference type="ARBA" id="ARBA00023125"/>
    </source>
</evidence>
<proteinExistence type="predicted"/>
<dbReference type="PANTHER" id="PTHR36172">
    <property type="match status" value="1"/>
</dbReference>
<dbReference type="OrthoDB" id="2413960at2759"/>
<sequence>MRCWDARITHRPIFKELYKELTKYYWNFWEYEAEEFSKNQTTTTPMNYKTHPQAIFGWSHYQYPWCKVVICDEHYTSKTCGNCGYLHQKLRSNKTFKCSQCQIEMDRDINAARNILLRYLTLNMSQIDGSRW</sequence>
<accession>A0A397H900</accession>
<evidence type="ECO:0000259" key="2">
    <source>
        <dbReference type="Pfam" id="PF07282"/>
    </source>
</evidence>
<feature type="domain" description="Cas12f1-like TNB" evidence="2">
    <location>
        <begin position="66"/>
        <end position="115"/>
    </location>
</feature>
<evidence type="ECO:0000313" key="4">
    <source>
        <dbReference type="Proteomes" id="UP000266861"/>
    </source>
</evidence>
<evidence type="ECO:0000313" key="3">
    <source>
        <dbReference type="EMBL" id="RHZ56880.1"/>
    </source>
</evidence>
<dbReference type="InterPro" id="IPR010095">
    <property type="entry name" value="Cas12f1-like_TNB"/>
</dbReference>
<keyword evidence="4" id="KW-1185">Reference proteome</keyword>
<dbReference type="STRING" id="1348612.A0A397H900"/>
<reference evidence="3 4" key="1">
    <citation type="submission" date="2018-08" db="EMBL/GenBank/DDBJ databases">
        <title>Genome and evolution of the arbuscular mycorrhizal fungus Diversispora epigaea (formerly Glomus versiforme) and its bacterial endosymbionts.</title>
        <authorList>
            <person name="Sun X."/>
            <person name="Fei Z."/>
            <person name="Harrison M."/>
        </authorList>
    </citation>
    <scope>NUCLEOTIDE SEQUENCE [LARGE SCALE GENOMIC DNA]</scope>
    <source>
        <strain evidence="3 4">IT104</strain>
    </source>
</reference>
<dbReference type="GO" id="GO:0003677">
    <property type="term" value="F:DNA binding"/>
    <property type="evidence" value="ECO:0007669"/>
    <property type="project" value="UniProtKB-KW"/>
</dbReference>
<dbReference type="Proteomes" id="UP000266861">
    <property type="component" value="Unassembled WGS sequence"/>
</dbReference>
<comment type="caution">
    <text evidence="3">The sequence shown here is derived from an EMBL/GenBank/DDBJ whole genome shotgun (WGS) entry which is preliminary data.</text>
</comment>
<dbReference type="InterPro" id="IPR051491">
    <property type="entry name" value="Recombinase/Transposase-rel"/>
</dbReference>
<dbReference type="PANTHER" id="PTHR36172:SF1">
    <property type="entry name" value="RESOLVASE-RELATED"/>
    <property type="match status" value="1"/>
</dbReference>
<protein>
    <recommendedName>
        <fullName evidence="2">Cas12f1-like TNB domain-containing protein</fullName>
    </recommendedName>
</protein>
<dbReference type="AlphaFoldDB" id="A0A397H900"/>
<keyword evidence="1" id="KW-0238">DNA-binding</keyword>
<name>A0A397H900_9GLOM</name>
<dbReference type="Pfam" id="PF07282">
    <property type="entry name" value="Cas12f1-like_TNB"/>
    <property type="match status" value="1"/>
</dbReference>
<organism evidence="3 4">
    <name type="scientific">Diversispora epigaea</name>
    <dbReference type="NCBI Taxonomy" id="1348612"/>
    <lineage>
        <taxon>Eukaryota</taxon>
        <taxon>Fungi</taxon>
        <taxon>Fungi incertae sedis</taxon>
        <taxon>Mucoromycota</taxon>
        <taxon>Glomeromycotina</taxon>
        <taxon>Glomeromycetes</taxon>
        <taxon>Diversisporales</taxon>
        <taxon>Diversisporaceae</taxon>
        <taxon>Diversispora</taxon>
    </lineage>
</organism>
<gene>
    <name evidence="3" type="ORF">Glove_396g97</name>
</gene>
<dbReference type="EMBL" id="PQFF01000353">
    <property type="protein sequence ID" value="RHZ56880.1"/>
    <property type="molecule type" value="Genomic_DNA"/>
</dbReference>